<evidence type="ECO:0000259" key="4">
    <source>
        <dbReference type="PROSITE" id="PS50893"/>
    </source>
</evidence>
<evidence type="ECO:0000256" key="2">
    <source>
        <dbReference type="ARBA" id="ARBA00022741"/>
    </source>
</evidence>
<dbReference type="EMBL" id="FOPW01000011">
    <property type="protein sequence ID" value="SFH67846.1"/>
    <property type="molecule type" value="Genomic_DNA"/>
</dbReference>
<dbReference type="GO" id="GO:0005886">
    <property type="term" value="C:plasma membrane"/>
    <property type="evidence" value="ECO:0007669"/>
    <property type="project" value="TreeGrafter"/>
</dbReference>
<dbReference type="Proteomes" id="UP000297963">
    <property type="component" value="Unassembled WGS sequence"/>
</dbReference>
<dbReference type="GO" id="GO:0098796">
    <property type="term" value="C:membrane protein complex"/>
    <property type="evidence" value="ECO:0007669"/>
    <property type="project" value="UniProtKB-ARBA"/>
</dbReference>
<dbReference type="InterPro" id="IPR017871">
    <property type="entry name" value="ABC_transporter-like_CS"/>
</dbReference>
<dbReference type="PROSITE" id="PS00211">
    <property type="entry name" value="ABC_TRANSPORTER_1"/>
    <property type="match status" value="1"/>
</dbReference>
<dbReference type="InterPro" id="IPR003439">
    <property type="entry name" value="ABC_transporter-like_ATP-bd"/>
</dbReference>
<feature type="domain" description="ABC transporter" evidence="4">
    <location>
        <begin position="5"/>
        <end position="229"/>
    </location>
</feature>
<dbReference type="AlphaFoldDB" id="A0A1I3C0K4"/>
<dbReference type="InterPro" id="IPR015854">
    <property type="entry name" value="ABC_transpr_LolD-like"/>
</dbReference>
<dbReference type="GO" id="GO:0016887">
    <property type="term" value="F:ATP hydrolysis activity"/>
    <property type="evidence" value="ECO:0007669"/>
    <property type="project" value="InterPro"/>
</dbReference>
<proteinExistence type="predicted"/>
<evidence type="ECO:0000313" key="6">
    <source>
        <dbReference type="EMBL" id="TFB85694.1"/>
    </source>
</evidence>
<protein>
    <submittedName>
        <fullName evidence="5">ABC transport system ATP-binding protein</fullName>
    </submittedName>
    <submittedName>
        <fullName evidence="6">ABC transporter ATP-binding protein</fullName>
    </submittedName>
</protein>
<accession>A0A1I3C0K4</accession>
<evidence type="ECO:0000256" key="1">
    <source>
        <dbReference type="ARBA" id="ARBA00022448"/>
    </source>
</evidence>
<dbReference type="InterPro" id="IPR027417">
    <property type="entry name" value="P-loop_NTPase"/>
</dbReference>
<reference evidence="6 8" key="2">
    <citation type="submission" date="2019-03" db="EMBL/GenBank/DDBJ databases">
        <title>Genomics of glacier-inhabiting Cryobacterium strains.</title>
        <authorList>
            <person name="Liu Q."/>
            <person name="Xin Y.-H."/>
        </authorList>
    </citation>
    <scope>NUCLEOTIDE SEQUENCE [LARGE SCALE GENOMIC DNA]</scope>
    <source>
        <strain evidence="6 8">Hh34</strain>
    </source>
</reference>
<dbReference type="SMART" id="SM00382">
    <property type="entry name" value="AAA"/>
    <property type="match status" value="1"/>
</dbReference>
<reference evidence="5 7" key="1">
    <citation type="submission" date="2016-10" db="EMBL/GenBank/DDBJ databases">
        <authorList>
            <person name="Varghese N."/>
            <person name="Submissions S."/>
        </authorList>
    </citation>
    <scope>NUCLEOTIDE SEQUENCE [LARGE SCALE GENOMIC DNA]</scope>
    <source>
        <strain evidence="5 7">GMCC 1.11211</strain>
    </source>
</reference>
<dbReference type="RefSeq" id="WP_092450872.1">
    <property type="nucleotide sequence ID" value="NZ_BKAC01000009.1"/>
</dbReference>
<evidence type="ECO:0000313" key="7">
    <source>
        <dbReference type="Proteomes" id="UP000199681"/>
    </source>
</evidence>
<dbReference type="Pfam" id="PF00005">
    <property type="entry name" value="ABC_tran"/>
    <property type="match status" value="1"/>
</dbReference>
<dbReference type="CDD" id="cd03255">
    <property type="entry name" value="ABC_MJ0796_LolCDE_FtsE"/>
    <property type="match status" value="1"/>
</dbReference>
<dbReference type="SUPFAM" id="SSF52540">
    <property type="entry name" value="P-loop containing nucleoside triphosphate hydrolases"/>
    <property type="match status" value="1"/>
</dbReference>
<keyword evidence="3 6" id="KW-0067">ATP-binding</keyword>
<name>A0A1I3C0K4_9MICO</name>
<dbReference type="Gene3D" id="3.40.50.300">
    <property type="entry name" value="P-loop containing nucleotide triphosphate hydrolases"/>
    <property type="match status" value="1"/>
</dbReference>
<keyword evidence="1" id="KW-0813">Transport</keyword>
<dbReference type="PANTHER" id="PTHR24220:SF86">
    <property type="entry name" value="ABC TRANSPORTER ABCH.1"/>
    <property type="match status" value="1"/>
</dbReference>
<dbReference type="PROSITE" id="PS50893">
    <property type="entry name" value="ABC_TRANSPORTER_2"/>
    <property type="match status" value="1"/>
</dbReference>
<dbReference type="GO" id="GO:0022857">
    <property type="term" value="F:transmembrane transporter activity"/>
    <property type="evidence" value="ECO:0007669"/>
    <property type="project" value="TreeGrafter"/>
</dbReference>
<organism evidence="6 8">
    <name type="scientific">Cryobacterium levicorallinum</name>
    <dbReference type="NCBI Taxonomy" id="995038"/>
    <lineage>
        <taxon>Bacteria</taxon>
        <taxon>Bacillati</taxon>
        <taxon>Actinomycetota</taxon>
        <taxon>Actinomycetes</taxon>
        <taxon>Micrococcales</taxon>
        <taxon>Microbacteriaceae</taxon>
        <taxon>Cryobacterium</taxon>
    </lineage>
</organism>
<gene>
    <name evidence="6" type="ORF">E3O11_06915</name>
    <name evidence="5" type="ORF">SAMN05216274_11165</name>
</gene>
<comment type="caution">
    <text evidence="6">The sequence shown here is derived from an EMBL/GenBank/DDBJ whole genome shotgun (WGS) entry which is preliminary data.</text>
</comment>
<dbReference type="GO" id="GO:0005524">
    <property type="term" value="F:ATP binding"/>
    <property type="evidence" value="ECO:0007669"/>
    <property type="project" value="UniProtKB-KW"/>
</dbReference>
<dbReference type="InterPro" id="IPR017911">
    <property type="entry name" value="MacB-like_ATP-bd"/>
</dbReference>
<evidence type="ECO:0000256" key="3">
    <source>
        <dbReference type="ARBA" id="ARBA00022840"/>
    </source>
</evidence>
<evidence type="ECO:0000313" key="8">
    <source>
        <dbReference type="Proteomes" id="UP000297963"/>
    </source>
</evidence>
<dbReference type="PANTHER" id="PTHR24220">
    <property type="entry name" value="IMPORT ATP-BINDING PROTEIN"/>
    <property type="match status" value="1"/>
</dbReference>
<dbReference type="InterPro" id="IPR003593">
    <property type="entry name" value="AAA+_ATPase"/>
</dbReference>
<evidence type="ECO:0000313" key="5">
    <source>
        <dbReference type="EMBL" id="SFH67846.1"/>
    </source>
</evidence>
<dbReference type="STRING" id="995038.SAMN05216274_11165"/>
<sequence length="229" mass="24385">MTQALQLIAVSRDFGSGALRVRALENVNLTVRAGEFVAVMGPSGSGKSTLLDIAGGIERPSQGDVLIDGVSLGSLDSNALAMVRRRSVGFVFQKYNLIPILTVLENVAVPMELDGWPRGRALEAARQALDELGLQGVADFYPENLSGGQQQRVAIARATAGSPRLILADEPTGALDTITGEAIVRLIRDRVDAGAAAIVATHDHRLAAWADRVFTLEDGRLYATEQAQR</sequence>
<dbReference type="FunFam" id="3.40.50.300:FF:000032">
    <property type="entry name" value="Export ABC transporter ATP-binding protein"/>
    <property type="match status" value="1"/>
</dbReference>
<keyword evidence="2" id="KW-0547">Nucleotide-binding</keyword>
<dbReference type="Proteomes" id="UP000199681">
    <property type="component" value="Unassembled WGS sequence"/>
</dbReference>
<keyword evidence="7" id="KW-1185">Reference proteome</keyword>
<dbReference type="EMBL" id="SOFE01000012">
    <property type="protein sequence ID" value="TFB85694.1"/>
    <property type="molecule type" value="Genomic_DNA"/>
</dbReference>